<gene>
    <name evidence="8" type="ORF">GETHLI_00050</name>
</gene>
<feature type="domain" description="Glycoside hydrolase family 20 catalytic" evidence="6">
    <location>
        <begin position="159"/>
        <end position="553"/>
    </location>
</feature>
<evidence type="ECO:0000256" key="4">
    <source>
        <dbReference type="ARBA" id="ARBA00022801"/>
    </source>
</evidence>
<dbReference type="InterPro" id="IPR015882">
    <property type="entry name" value="HEX_bac_N"/>
</dbReference>
<evidence type="ECO:0000256" key="1">
    <source>
        <dbReference type="ARBA" id="ARBA00001231"/>
    </source>
</evidence>
<dbReference type="CDD" id="cd06563">
    <property type="entry name" value="GH20_chitobiase-like"/>
    <property type="match status" value="1"/>
</dbReference>
<dbReference type="EC" id="3.2.1.52" evidence="3"/>
<dbReference type="InterPro" id="IPR015883">
    <property type="entry name" value="Glyco_hydro_20_cat"/>
</dbReference>
<feature type="domain" description="Beta-hexosaminidase bacterial type N-terminal" evidence="7">
    <location>
        <begin position="26"/>
        <end position="156"/>
    </location>
</feature>
<keyword evidence="9" id="KW-1185">Reference proteome</keyword>
<keyword evidence="4" id="KW-0378">Hydrolase</keyword>
<dbReference type="SUPFAM" id="SSF51445">
    <property type="entry name" value="(Trans)glycosidases"/>
    <property type="match status" value="1"/>
</dbReference>
<evidence type="ECO:0000259" key="6">
    <source>
        <dbReference type="Pfam" id="PF00728"/>
    </source>
</evidence>
<evidence type="ECO:0000313" key="8">
    <source>
        <dbReference type="EMBL" id="GLH71503.1"/>
    </source>
</evidence>
<dbReference type="Proteomes" id="UP001165069">
    <property type="component" value="Unassembled WGS sequence"/>
</dbReference>
<organism evidence="8 9">
    <name type="scientific">Geothrix limicola</name>
    <dbReference type="NCBI Taxonomy" id="2927978"/>
    <lineage>
        <taxon>Bacteria</taxon>
        <taxon>Pseudomonadati</taxon>
        <taxon>Acidobacteriota</taxon>
        <taxon>Holophagae</taxon>
        <taxon>Holophagales</taxon>
        <taxon>Holophagaceae</taxon>
        <taxon>Geothrix</taxon>
    </lineage>
</organism>
<dbReference type="PIRSF" id="PIRSF001093">
    <property type="entry name" value="B-hxosamndse_ab_euk"/>
    <property type="match status" value="1"/>
</dbReference>
<keyword evidence="5" id="KW-0326">Glycosidase</keyword>
<dbReference type="Gene3D" id="3.30.379.10">
    <property type="entry name" value="Chitobiase/beta-hexosaminidase domain 2-like"/>
    <property type="match status" value="1"/>
</dbReference>
<dbReference type="InterPro" id="IPR025705">
    <property type="entry name" value="Beta_hexosaminidase_sua/sub"/>
</dbReference>
<dbReference type="SUPFAM" id="SSF55545">
    <property type="entry name" value="beta-N-acetylhexosaminidase-like domain"/>
    <property type="match status" value="1"/>
</dbReference>
<sequence>MRRTPLHQALRGLALASMALLGRAQDLIPQPAHYQAGAGRFALGPGTRLVASGAARPIAERLQADLRPATGLPLPVQDKGGRDAIQLALDPDAASLGPEGYRLRATGDRVEIRAFRPAGLFYGVQTLRQLLSSEGFRQAKVEGATWTVPACDIEDQPRFSWRGSHLDVGRHFMPKDFIKKHLDLMALHKLNVFHWHLTEDQGWRLEIKKYPKLTEVGAWRKETVLPMYMKADRASQRLFDGMPHGGFYTQADVKEIVAYAADRFITVVPEIEMPGHSTAAIAAYPELGNFPDRKVEVGTYWGVFPSVYGVEDANIQFLKDVLDEVMALFPSTYIHIGGDECPKSEWARSERALARMKKEGLVPAATTLEDLQIYRNGKGERAEHPALHKLQAWFIRQFDDYLSAKERRLMGWSEILEGGFISASPKGERERPAGQGAIDGGLAPKAAVMSWFGEAAGIEAAKASHDVVMAPESHTYFDYYAAKGAEPQAIGGFTPLEKVYAYDPMPAGLDAAQQAHVLGAQGQLWTEYMATPAKVEFMAWPRLSALAEVVWSPKATRDFTDFQKRLKTHLKRLDALAVGYHPLDKPQSFPR</sequence>
<dbReference type="RefSeq" id="WP_285568648.1">
    <property type="nucleotide sequence ID" value="NZ_BSDE01000001.1"/>
</dbReference>
<dbReference type="Pfam" id="PF02838">
    <property type="entry name" value="Glyco_hydro_20b"/>
    <property type="match status" value="1"/>
</dbReference>
<evidence type="ECO:0000256" key="5">
    <source>
        <dbReference type="ARBA" id="ARBA00023295"/>
    </source>
</evidence>
<evidence type="ECO:0000256" key="3">
    <source>
        <dbReference type="ARBA" id="ARBA00012663"/>
    </source>
</evidence>
<comment type="catalytic activity">
    <reaction evidence="1">
        <text>Hydrolysis of terminal non-reducing N-acetyl-D-hexosamine residues in N-acetyl-beta-D-hexosaminides.</text>
        <dbReference type="EC" id="3.2.1.52"/>
    </reaction>
</comment>
<dbReference type="PANTHER" id="PTHR22600:SF57">
    <property type="entry name" value="BETA-N-ACETYLHEXOSAMINIDASE"/>
    <property type="match status" value="1"/>
</dbReference>
<dbReference type="InterPro" id="IPR029018">
    <property type="entry name" value="Hex-like_dom2"/>
</dbReference>
<dbReference type="Pfam" id="PF00728">
    <property type="entry name" value="Glyco_hydro_20"/>
    <property type="match status" value="1"/>
</dbReference>
<dbReference type="EMBL" id="BSDE01000001">
    <property type="protein sequence ID" value="GLH71503.1"/>
    <property type="molecule type" value="Genomic_DNA"/>
</dbReference>
<comment type="similarity">
    <text evidence="2">Belongs to the glycosyl hydrolase 20 family.</text>
</comment>
<dbReference type="PANTHER" id="PTHR22600">
    <property type="entry name" value="BETA-HEXOSAMINIDASE"/>
    <property type="match status" value="1"/>
</dbReference>
<accession>A0ABQ5QAV3</accession>
<name>A0ABQ5QAV3_9BACT</name>
<protein>
    <recommendedName>
        <fullName evidence="3">beta-N-acetylhexosaminidase</fullName>
        <ecNumber evidence="3">3.2.1.52</ecNumber>
    </recommendedName>
</protein>
<evidence type="ECO:0000256" key="2">
    <source>
        <dbReference type="ARBA" id="ARBA00006285"/>
    </source>
</evidence>
<comment type="caution">
    <text evidence="8">The sequence shown here is derived from an EMBL/GenBank/DDBJ whole genome shotgun (WGS) entry which is preliminary data.</text>
</comment>
<dbReference type="InterPro" id="IPR017853">
    <property type="entry name" value="GH"/>
</dbReference>
<evidence type="ECO:0000313" key="9">
    <source>
        <dbReference type="Proteomes" id="UP001165069"/>
    </source>
</evidence>
<proteinExistence type="inferred from homology"/>
<dbReference type="PRINTS" id="PR00738">
    <property type="entry name" value="GLHYDRLASE20"/>
</dbReference>
<reference evidence="8 9" key="1">
    <citation type="journal article" date="2023" name="Antonie Van Leeuwenhoek">
        <title>Mesoterricola silvestris gen. nov., sp. nov., Mesoterricola sediminis sp. nov., Geothrix oryzae sp. nov., Geothrix edaphica sp. nov., Geothrix rubra sp. nov., and Geothrix limicola sp. nov., six novel members of Acidobacteriota isolated from soils.</title>
        <authorList>
            <person name="Itoh H."/>
            <person name="Sugisawa Y."/>
            <person name="Mise K."/>
            <person name="Xu Z."/>
            <person name="Kuniyasu M."/>
            <person name="Ushijima N."/>
            <person name="Kawano K."/>
            <person name="Kobayashi E."/>
            <person name="Shiratori Y."/>
            <person name="Masuda Y."/>
            <person name="Senoo K."/>
        </authorList>
    </citation>
    <scope>NUCLEOTIDE SEQUENCE [LARGE SCALE GENOMIC DNA]</scope>
    <source>
        <strain evidence="8 9">Red804</strain>
    </source>
</reference>
<evidence type="ECO:0000259" key="7">
    <source>
        <dbReference type="Pfam" id="PF02838"/>
    </source>
</evidence>
<dbReference type="Gene3D" id="3.20.20.80">
    <property type="entry name" value="Glycosidases"/>
    <property type="match status" value="1"/>
</dbReference>